<evidence type="ECO:0000256" key="12">
    <source>
        <dbReference type="RuleBase" id="RU364052"/>
    </source>
</evidence>
<evidence type="ECO:0000256" key="3">
    <source>
        <dbReference type="ARBA" id="ARBA00002185"/>
    </source>
</evidence>
<comment type="catalytic activity">
    <reaction evidence="1">
        <text>coproporphyrinogen III + 3 O2 = coproporphyrin III + 3 H2O2</text>
        <dbReference type="Rhea" id="RHEA:43436"/>
        <dbReference type="ChEBI" id="CHEBI:15379"/>
        <dbReference type="ChEBI" id="CHEBI:16240"/>
        <dbReference type="ChEBI" id="CHEBI:57309"/>
        <dbReference type="ChEBI" id="CHEBI:131725"/>
        <dbReference type="EC" id="1.3.3.15"/>
    </reaction>
    <physiologicalReaction direction="left-to-right" evidence="1">
        <dbReference type="Rhea" id="RHEA:43437"/>
    </physiologicalReaction>
</comment>
<dbReference type="InterPro" id="IPR002937">
    <property type="entry name" value="Amino_oxidase"/>
</dbReference>
<evidence type="ECO:0000313" key="15">
    <source>
        <dbReference type="EMBL" id="NYG37933.1"/>
    </source>
</evidence>
<keyword evidence="8 12" id="KW-0285">Flavoprotein</keyword>
<evidence type="ECO:0000259" key="14">
    <source>
        <dbReference type="Pfam" id="PF01593"/>
    </source>
</evidence>
<evidence type="ECO:0000256" key="7">
    <source>
        <dbReference type="ARBA" id="ARBA00019046"/>
    </source>
</evidence>
<dbReference type="NCBIfam" id="TIGR00562">
    <property type="entry name" value="proto_IX_ox"/>
    <property type="match status" value="1"/>
</dbReference>
<dbReference type="InterPro" id="IPR036188">
    <property type="entry name" value="FAD/NAD-bd_sf"/>
</dbReference>
<dbReference type="SUPFAM" id="SSF54373">
    <property type="entry name" value="FAD-linked reductases, C-terminal domain"/>
    <property type="match status" value="1"/>
</dbReference>
<dbReference type="Gene3D" id="3.50.50.60">
    <property type="entry name" value="FAD/NAD(P)-binding domain"/>
    <property type="match status" value="1"/>
</dbReference>
<evidence type="ECO:0000256" key="8">
    <source>
        <dbReference type="ARBA" id="ARBA00022630"/>
    </source>
</evidence>
<keyword evidence="12" id="KW-0963">Cytoplasm</keyword>
<dbReference type="Gene3D" id="1.10.3110.10">
    <property type="entry name" value="protoporphyrinogen ix oxidase, domain 3"/>
    <property type="match status" value="1"/>
</dbReference>
<feature type="domain" description="Amine oxidase" evidence="14">
    <location>
        <begin position="12"/>
        <end position="460"/>
    </location>
</feature>
<dbReference type="Proteomes" id="UP000592181">
    <property type="component" value="Unassembled WGS sequence"/>
</dbReference>
<organism evidence="15 16">
    <name type="scientific">Janibacter alkaliphilus</name>
    <dbReference type="NCBI Taxonomy" id="1069963"/>
    <lineage>
        <taxon>Bacteria</taxon>
        <taxon>Bacillati</taxon>
        <taxon>Actinomycetota</taxon>
        <taxon>Actinomycetes</taxon>
        <taxon>Micrococcales</taxon>
        <taxon>Intrasporangiaceae</taxon>
        <taxon>Janibacter</taxon>
    </lineage>
</organism>
<dbReference type="PANTHER" id="PTHR42923:SF3">
    <property type="entry name" value="PROTOPORPHYRINOGEN OXIDASE"/>
    <property type="match status" value="1"/>
</dbReference>
<feature type="region of interest" description="Disordered" evidence="13">
    <location>
        <begin position="468"/>
        <end position="492"/>
    </location>
</feature>
<evidence type="ECO:0000256" key="2">
    <source>
        <dbReference type="ARBA" id="ARBA00001974"/>
    </source>
</evidence>
<comment type="subcellular location">
    <subcellularLocation>
        <location evidence="12">Cytoplasm</location>
    </subcellularLocation>
</comment>
<keyword evidence="16" id="KW-1185">Reference proteome</keyword>
<comment type="pathway">
    <text evidence="4 12">Porphyrin-containing compound metabolism; protoheme biosynthesis.</text>
</comment>
<dbReference type="Gene3D" id="3.90.660.20">
    <property type="entry name" value="Protoporphyrinogen oxidase, mitochondrial, domain 2"/>
    <property type="match status" value="1"/>
</dbReference>
<keyword evidence="9 12" id="KW-0274">FAD</keyword>
<comment type="caution">
    <text evidence="15">The sequence shown here is derived from an EMBL/GenBank/DDBJ whole genome shotgun (WGS) entry which is preliminary data.</text>
</comment>
<evidence type="ECO:0000256" key="9">
    <source>
        <dbReference type="ARBA" id="ARBA00022827"/>
    </source>
</evidence>
<protein>
    <recommendedName>
        <fullName evidence="7 12">Coproporphyrinogen III oxidase</fullName>
        <ecNumber evidence="6 12">1.3.3.15</ecNumber>
    </recommendedName>
</protein>
<evidence type="ECO:0000256" key="11">
    <source>
        <dbReference type="ARBA" id="ARBA00023133"/>
    </source>
</evidence>
<dbReference type="EMBL" id="JACBZX010000001">
    <property type="protein sequence ID" value="NYG37933.1"/>
    <property type="molecule type" value="Genomic_DNA"/>
</dbReference>
<evidence type="ECO:0000256" key="5">
    <source>
        <dbReference type="ARBA" id="ARBA00008310"/>
    </source>
</evidence>
<gene>
    <name evidence="15" type="ORF">BJY28_002402</name>
</gene>
<evidence type="ECO:0000256" key="13">
    <source>
        <dbReference type="SAM" id="MobiDB-lite"/>
    </source>
</evidence>
<dbReference type="GO" id="GO:0005737">
    <property type="term" value="C:cytoplasm"/>
    <property type="evidence" value="ECO:0007669"/>
    <property type="project" value="UniProtKB-SubCell"/>
</dbReference>
<comment type="similarity">
    <text evidence="5 12">Belongs to the protoporphyrinogen/coproporphyrinogen oxidase family. Coproporphyrinogen III oxidase subfamily.</text>
</comment>
<keyword evidence="10 12" id="KW-0560">Oxidoreductase</keyword>
<dbReference type="GO" id="GO:0006783">
    <property type="term" value="P:heme biosynthetic process"/>
    <property type="evidence" value="ECO:0007669"/>
    <property type="project" value="UniProtKB-UniRule"/>
</dbReference>
<evidence type="ECO:0000313" key="16">
    <source>
        <dbReference type="Proteomes" id="UP000592181"/>
    </source>
</evidence>
<dbReference type="SUPFAM" id="SSF51905">
    <property type="entry name" value="FAD/NAD(P)-binding domain"/>
    <property type="match status" value="1"/>
</dbReference>
<comment type="function">
    <text evidence="3 12">Involved in coproporphyrin-dependent heme b biosynthesis. Catalyzes the oxidation of coproporphyrinogen III to coproporphyrin III.</text>
</comment>
<evidence type="ECO:0000256" key="1">
    <source>
        <dbReference type="ARBA" id="ARBA00001755"/>
    </source>
</evidence>
<dbReference type="PANTHER" id="PTHR42923">
    <property type="entry name" value="PROTOPORPHYRINOGEN OXIDASE"/>
    <property type="match status" value="1"/>
</dbReference>
<name>A0A852XB18_9MICO</name>
<dbReference type="EC" id="1.3.3.15" evidence="6 12"/>
<dbReference type="InterPro" id="IPR004572">
    <property type="entry name" value="Protoporphyrinogen_oxidase"/>
</dbReference>
<evidence type="ECO:0000256" key="10">
    <source>
        <dbReference type="ARBA" id="ARBA00023002"/>
    </source>
</evidence>
<dbReference type="Pfam" id="PF01593">
    <property type="entry name" value="Amino_oxidase"/>
    <property type="match status" value="1"/>
</dbReference>
<evidence type="ECO:0000256" key="6">
    <source>
        <dbReference type="ARBA" id="ARBA00012402"/>
    </source>
</evidence>
<feature type="compositionally biased region" description="Low complexity" evidence="13">
    <location>
        <begin position="471"/>
        <end position="492"/>
    </location>
</feature>
<dbReference type="RefSeq" id="WP_179463220.1">
    <property type="nucleotide sequence ID" value="NZ_JACBZX010000001.1"/>
</dbReference>
<accession>A0A852XB18</accession>
<dbReference type="AlphaFoldDB" id="A0A852XB18"/>
<proteinExistence type="inferred from homology"/>
<keyword evidence="11 12" id="KW-0350">Heme biosynthesis</keyword>
<sequence length="492" mass="50218">MGARVVVVGGGMAGLAAAHDLLRTRPDLDLVLLDGSDRPGGKARRVEVGGIGIDVGAESVLTSSTHAARLADELGLRERLVHPEPVAAALWTRGALHPMPAGTFMGVPGSSAALAGPLTDDEVARTAAPRVPAASEDDRSIADAVGATFGPAVVDRVVEPILGGVYAGRVEQLSVQAAMPALWPAVRDGAPLSTAVDALLPDPSDPPRPPRLIGLDGGITTLAEHLTAAITAAGGRILTGTLARELHRTPTGWRVVSGPTTDPVAHDADAVVLATPAAPTAWLLTEHSPDASRALAAIEHASMAVVALALPRTAATTALPGSGFLVPAVDGRAIKAATFITAKWAWAEREAARQDVILVRASMGRAGDVTTLQRDDGDLVRDAVADIGAALGRDLPDPVDAHVQRWGGGLPQYTVGHRDRIDRVRAAVADLPGLEVAGAAYDGVGIAAVLGTADQAVRGVLDALPATSDRTTATPTTTATATTAITTTEETR</sequence>
<dbReference type="UniPathway" id="UPA00252"/>
<dbReference type="InterPro" id="IPR050464">
    <property type="entry name" value="Zeta_carotene_desat/Oxidored"/>
</dbReference>
<dbReference type="GO" id="GO:0004729">
    <property type="term" value="F:oxygen-dependent protoporphyrinogen oxidase activity"/>
    <property type="evidence" value="ECO:0007669"/>
    <property type="project" value="UniProtKB-UniRule"/>
</dbReference>
<comment type="cofactor">
    <cofactor evidence="2 12">
        <name>FAD</name>
        <dbReference type="ChEBI" id="CHEBI:57692"/>
    </cofactor>
</comment>
<evidence type="ECO:0000256" key="4">
    <source>
        <dbReference type="ARBA" id="ARBA00004744"/>
    </source>
</evidence>
<reference evidence="15 16" key="1">
    <citation type="submission" date="2020-07" db="EMBL/GenBank/DDBJ databases">
        <title>Sequencing the genomes of 1000 actinobacteria strains.</title>
        <authorList>
            <person name="Klenk H.-P."/>
        </authorList>
    </citation>
    <scope>NUCLEOTIDE SEQUENCE [LARGE SCALE GENOMIC DNA]</scope>
    <source>
        <strain evidence="15 16">DSM 24723</strain>
    </source>
</reference>